<protein>
    <submittedName>
        <fullName evidence="7">(2Fe-2S)-binding protein</fullName>
    </submittedName>
</protein>
<reference evidence="7 8" key="1">
    <citation type="journal article" date="2014" name="Nature">
        <title>An environmental bacterial taxon with a large and distinct metabolic repertoire.</title>
        <authorList>
            <person name="Wilson M.C."/>
            <person name="Mori T."/>
            <person name="Ruckert C."/>
            <person name="Uria A.R."/>
            <person name="Helf M.J."/>
            <person name="Takada K."/>
            <person name="Gernert C."/>
            <person name="Steffens U.A."/>
            <person name="Heycke N."/>
            <person name="Schmitt S."/>
            <person name="Rinke C."/>
            <person name="Helfrich E.J."/>
            <person name="Brachmann A.O."/>
            <person name="Gurgui C."/>
            <person name="Wakimoto T."/>
            <person name="Kracht M."/>
            <person name="Crusemann M."/>
            <person name="Hentschel U."/>
            <person name="Abe I."/>
            <person name="Matsunaga S."/>
            <person name="Kalinowski J."/>
            <person name="Takeyama H."/>
            <person name="Piel J."/>
        </authorList>
    </citation>
    <scope>NUCLEOTIDE SEQUENCE [LARGE SCALE GENOMIC DNA]</scope>
    <source>
        <strain evidence="8">TSY1</strain>
    </source>
</reference>
<feature type="domain" description="2Fe-2S ferredoxin-type" evidence="6">
    <location>
        <begin position="64"/>
        <end position="140"/>
    </location>
</feature>
<evidence type="ECO:0000313" key="7">
    <source>
        <dbReference type="EMBL" id="ETX02592.1"/>
    </source>
</evidence>
<dbReference type="PANTHER" id="PTHR44379">
    <property type="entry name" value="OXIDOREDUCTASE WITH IRON-SULFUR SUBUNIT"/>
    <property type="match status" value="1"/>
</dbReference>
<evidence type="ECO:0000256" key="4">
    <source>
        <dbReference type="ARBA" id="ARBA00023004"/>
    </source>
</evidence>
<dbReference type="InterPro" id="IPR036884">
    <property type="entry name" value="2Fe-2S-bd_dom_sf"/>
</dbReference>
<keyword evidence="3" id="KW-0560">Oxidoreductase</keyword>
<dbReference type="InterPro" id="IPR002888">
    <property type="entry name" value="2Fe-2S-bd"/>
</dbReference>
<dbReference type="EMBL" id="AZHW01000126">
    <property type="protein sequence ID" value="ETX02592.1"/>
    <property type="molecule type" value="Genomic_DNA"/>
</dbReference>
<dbReference type="InterPro" id="IPR006058">
    <property type="entry name" value="2Fe2S_fd_BS"/>
</dbReference>
<dbReference type="InterPro" id="IPR006311">
    <property type="entry name" value="TAT_signal"/>
</dbReference>
<dbReference type="PROSITE" id="PS00197">
    <property type="entry name" value="2FE2S_FER_1"/>
    <property type="match status" value="1"/>
</dbReference>
<gene>
    <name evidence="7" type="ORF">ETSY1_03000</name>
</gene>
<evidence type="ECO:0000256" key="5">
    <source>
        <dbReference type="ARBA" id="ARBA00023014"/>
    </source>
</evidence>
<dbReference type="Pfam" id="PF01799">
    <property type="entry name" value="Fer2_2"/>
    <property type="match status" value="1"/>
</dbReference>
<comment type="caution">
    <text evidence="7">The sequence shown here is derived from an EMBL/GenBank/DDBJ whole genome shotgun (WGS) entry which is preliminary data.</text>
</comment>
<dbReference type="Proteomes" id="UP000019141">
    <property type="component" value="Unassembled WGS sequence"/>
</dbReference>
<keyword evidence="1" id="KW-0001">2Fe-2S</keyword>
<dbReference type="InterPro" id="IPR001041">
    <property type="entry name" value="2Fe-2S_ferredoxin-type"/>
</dbReference>
<sequence length="217" mass="22933">MLESHDAPVQLSVDDRVDIPRGIARRTFIKGVIATGSAASSVAYLFRGAGTALAQPASPGAVERLVTLMVNGRKRPVDVLKQETLAMTLRYKLGLTGTKLGCDRAECGNCTVLVDGVPRYACSILTHSVRNAEITTIEGLAKSDGTLHPVQQAFVDALGPQCGFCTPGQIMSTVGFLAENPKPTRAEMAEALSGNLCRCGAYDHYLNAAMLAAQRGV</sequence>
<dbReference type="GO" id="GO:0016491">
    <property type="term" value="F:oxidoreductase activity"/>
    <property type="evidence" value="ECO:0007669"/>
    <property type="project" value="UniProtKB-KW"/>
</dbReference>
<keyword evidence="4" id="KW-0408">Iron</keyword>
<evidence type="ECO:0000256" key="1">
    <source>
        <dbReference type="ARBA" id="ARBA00022714"/>
    </source>
</evidence>
<dbReference type="Gene3D" id="1.10.150.120">
    <property type="entry name" value="[2Fe-2S]-binding domain"/>
    <property type="match status" value="1"/>
</dbReference>
<organism evidence="7 8">
    <name type="scientific">Entotheonella factor</name>
    <dbReference type="NCBI Taxonomy" id="1429438"/>
    <lineage>
        <taxon>Bacteria</taxon>
        <taxon>Pseudomonadati</taxon>
        <taxon>Nitrospinota/Tectimicrobiota group</taxon>
        <taxon>Candidatus Tectimicrobiota</taxon>
        <taxon>Candidatus Entotheonellia</taxon>
        <taxon>Candidatus Entotheonellales</taxon>
        <taxon>Candidatus Entotheonellaceae</taxon>
        <taxon>Candidatus Entotheonella</taxon>
    </lineage>
</organism>
<dbReference type="Gene3D" id="3.10.20.30">
    <property type="match status" value="1"/>
</dbReference>
<evidence type="ECO:0000259" key="6">
    <source>
        <dbReference type="PROSITE" id="PS51085"/>
    </source>
</evidence>
<dbReference type="GO" id="GO:0046872">
    <property type="term" value="F:metal ion binding"/>
    <property type="evidence" value="ECO:0007669"/>
    <property type="project" value="UniProtKB-KW"/>
</dbReference>
<name>W4LYY3_ENTF1</name>
<dbReference type="AlphaFoldDB" id="W4LYY3"/>
<dbReference type="SUPFAM" id="SSF47741">
    <property type="entry name" value="CO dehydrogenase ISP C-domain like"/>
    <property type="match status" value="1"/>
</dbReference>
<dbReference type="InterPro" id="IPR036010">
    <property type="entry name" value="2Fe-2S_ferredoxin-like_sf"/>
</dbReference>
<dbReference type="InterPro" id="IPR051452">
    <property type="entry name" value="Diverse_Oxidoreductases"/>
</dbReference>
<dbReference type="PROSITE" id="PS51318">
    <property type="entry name" value="TAT"/>
    <property type="match status" value="1"/>
</dbReference>
<dbReference type="SUPFAM" id="SSF54292">
    <property type="entry name" value="2Fe-2S ferredoxin-like"/>
    <property type="match status" value="1"/>
</dbReference>
<keyword evidence="8" id="KW-1185">Reference proteome</keyword>
<evidence type="ECO:0000256" key="2">
    <source>
        <dbReference type="ARBA" id="ARBA00022723"/>
    </source>
</evidence>
<dbReference type="PANTHER" id="PTHR44379:SF2">
    <property type="entry name" value="BLR6218 PROTEIN"/>
    <property type="match status" value="1"/>
</dbReference>
<evidence type="ECO:0000313" key="8">
    <source>
        <dbReference type="Proteomes" id="UP000019141"/>
    </source>
</evidence>
<keyword evidence="5" id="KW-0411">Iron-sulfur</keyword>
<dbReference type="PROSITE" id="PS51085">
    <property type="entry name" value="2FE2S_FER_2"/>
    <property type="match status" value="1"/>
</dbReference>
<dbReference type="HOGENOM" id="CLU_052511_1_2_7"/>
<keyword evidence="2" id="KW-0479">Metal-binding</keyword>
<dbReference type="InterPro" id="IPR012675">
    <property type="entry name" value="Beta-grasp_dom_sf"/>
</dbReference>
<accession>W4LYY3</accession>
<proteinExistence type="predicted"/>
<dbReference type="GO" id="GO:0051537">
    <property type="term" value="F:2 iron, 2 sulfur cluster binding"/>
    <property type="evidence" value="ECO:0007669"/>
    <property type="project" value="UniProtKB-KW"/>
</dbReference>
<evidence type="ECO:0000256" key="3">
    <source>
        <dbReference type="ARBA" id="ARBA00023002"/>
    </source>
</evidence>